<accession>A0L830</accession>
<dbReference type="KEGG" id="mgm:Mmc1_1614"/>
<dbReference type="HOGENOM" id="CLU_1576607_0_0_5"/>
<dbReference type="RefSeq" id="WP_011713271.1">
    <property type="nucleotide sequence ID" value="NC_008576.1"/>
</dbReference>
<organism evidence="1 2">
    <name type="scientific">Magnetococcus marinus (strain ATCC BAA-1437 / JCM 17883 / MC-1)</name>
    <dbReference type="NCBI Taxonomy" id="156889"/>
    <lineage>
        <taxon>Bacteria</taxon>
        <taxon>Pseudomonadati</taxon>
        <taxon>Pseudomonadota</taxon>
        <taxon>Magnetococcia</taxon>
        <taxon>Magnetococcales</taxon>
        <taxon>Magnetococcaceae</taxon>
        <taxon>Magnetococcus</taxon>
    </lineage>
</organism>
<dbReference type="EMBL" id="CP000471">
    <property type="protein sequence ID" value="ABK44123.1"/>
    <property type="molecule type" value="Genomic_DNA"/>
</dbReference>
<protein>
    <submittedName>
        <fullName evidence="1">Uncharacterized protein</fullName>
    </submittedName>
</protein>
<gene>
    <name evidence="1" type="ordered locus">Mmc1_1614</name>
</gene>
<name>A0L830_MAGMM</name>
<dbReference type="AlphaFoldDB" id="A0L830"/>
<reference evidence="2" key="1">
    <citation type="journal article" date="2009" name="Appl. Environ. Microbiol.">
        <title>Complete genome sequence of the chemolithoautotrophic marine magnetotactic coccus strain MC-1.</title>
        <authorList>
            <person name="Schubbe S."/>
            <person name="Williams T.J."/>
            <person name="Xie G."/>
            <person name="Kiss H.E."/>
            <person name="Brettin T.S."/>
            <person name="Martinez D."/>
            <person name="Ross C.A."/>
            <person name="Schuler D."/>
            <person name="Cox B.L."/>
            <person name="Nealson K.H."/>
            <person name="Bazylinski D.A."/>
        </authorList>
    </citation>
    <scope>NUCLEOTIDE SEQUENCE [LARGE SCALE GENOMIC DNA]</scope>
    <source>
        <strain evidence="2">ATCC BAA-1437 / JCM 17883 / MC-1</strain>
    </source>
</reference>
<reference evidence="1 2" key="2">
    <citation type="journal article" date="2012" name="Int. J. Syst. Evol. Microbiol.">
        <title>Magnetococcus marinus gen. nov., sp. nov., a marine, magnetotactic bacterium that represents a novel lineage (Magnetococcaceae fam. nov.; Magnetococcales ord. nov.) at the base of the Alphaproteobacteria.</title>
        <authorList>
            <person name="Bazylinski D.A."/>
            <person name="Williams T.J."/>
            <person name="Lefevre C.T."/>
            <person name="Berg R.J."/>
            <person name="Zhang C.L."/>
            <person name="Bowser S.S."/>
            <person name="Dean A.J."/>
            <person name="Beveridge T.J."/>
        </authorList>
    </citation>
    <scope>NUCLEOTIDE SEQUENCE [LARGE SCALE GENOMIC DNA]</scope>
    <source>
        <strain evidence="2">ATCC BAA-1437 / JCM 17883 / MC-1</strain>
    </source>
</reference>
<evidence type="ECO:0000313" key="1">
    <source>
        <dbReference type="EMBL" id="ABK44123.1"/>
    </source>
</evidence>
<dbReference type="Proteomes" id="UP000002586">
    <property type="component" value="Chromosome"/>
</dbReference>
<evidence type="ECO:0000313" key="2">
    <source>
        <dbReference type="Proteomes" id="UP000002586"/>
    </source>
</evidence>
<proteinExistence type="predicted"/>
<dbReference type="STRING" id="156889.Mmc1_1614"/>
<keyword evidence="2" id="KW-1185">Reference proteome</keyword>
<sequence>MKSGEKKFTGRIGELLKAFEDRHKNDGVLYTDIDKLQERIENWKQLTDVISHMCYLMADTVESRGFACSAFHHPTFHPDTRQTYSSQITLQASRVQLNSYPRFQREVIREKTLEKADRLMFEEAILDGKMWVHMWIDDQAEEPREFKLSKITEEVVEEILIDFLNKVYR</sequence>